<comment type="caution">
    <text evidence="1">The sequence shown here is derived from an EMBL/GenBank/DDBJ whole genome shotgun (WGS) entry which is preliminary data.</text>
</comment>
<reference evidence="2" key="1">
    <citation type="submission" date="2018-09" db="EMBL/GenBank/DDBJ databases">
        <title>Acidovorax cavernicola nov. sp. isolated from Gruta de las Maravillas (Aracena, Spain).</title>
        <authorList>
            <person name="Jurado V."/>
            <person name="Gutierrez-Patricio S."/>
            <person name="Gonzalez-Pimentel J.L."/>
            <person name="Miller A.Z."/>
            <person name="Laiz L."/>
            <person name="Saiz-Jimenez C."/>
        </authorList>
    </citation>
    <scope>NUCLEOTIDE SEQUENCE [LARGE SCALE GENOMIC DNA]</scope>
    <source>
        <strain evidence="2">1011MAR3C25</strain>
    </source>
</reference>
<evidence type="ECO:0000313" key="2">
    <source>
        <dbReference type="Proteomes" id="UP000284202"/>
    </source>
</evidence>
<dbReference type="OrthoDB" id="7775772at2"/>
<protein>
    <submittedName>
        <fullName evidence="1">Uncharacterized protein</fullName>
    </submittedName>
</protein>
<accession>A0A418SRP6</accession>
<gene>
    <name evidence="1" type="ORF">D3P04_14655</name>
</gene>
<dbReference type="Proteomes" id="UP000284202">
    <property type="component" value="Unassembled WGS sequence"/>
</dbReference>
<keyword evidence="2" id="KW-1185">Reference proteome</keyword>
<dbReference type="EMBL" id="QZCG01000010">
    <property type="protein sequence ID" value="RJE83650.1"/>
    <property type="molecule type" value="Genomic_DNA"/>
</dbReference>
<sequence>MATHCHMAPGLPNASLLELHDLLTLALDASERATGYTQAEREARSYTRAALRRVSRYMEGAA</sequence>
<organism evidence="1 2">
    <name type="scientific">Paracoccus onubensis</name>
    <dbReference type="NCBI Taxonomy" id="1675788"/>
    <lineage>
        <taxon>Bacteria</taxon>
        <taxon>Pseudomonadati</taxon>
        <taxon>Pseudomonadota</taxon>
        <taxon>Alphaproteobacteria</taxon>
        <taxon>Rhodobacterales</taxon>
        <taxon>Paracoccaceae</taxon>
        <taxon>Paracoccus</taxon>
    </lineage>
</organism>
<proteinExistence type="predicted"/>
<name>A0A418SRP6_9RHOB</name>
<dbReference type="AlphaFoldDB" id="A0A418SRP6"/>
<evidence type="ECO:0000313" key="1">
    <source>
        <dbReference type="EMBL" id="RJE83650.1"/>
    </source>
</evidence>